<dbReference type="GeneID" id="37038574"/>
<reference evidence="2 3" key="1">
    <citation type="journal article" date="2018" name="Mol. Biol. Evol.">
        <title>Broad Genomic Sampling Reveals a Smut Pathogenic Ancestry of the Fungal Clade Ustilaginomycotina.</title>
        <authorList>
            <person name="Kijpornyongpan T."/>
            <person name="Mondo S.J."/>
            <person name="Barry K."/>
            <person name="Sandor L."/>
            <person name="Lee J."/>
            <person name="Lipzen A."/>
            <person name="Pangilinan J."/>
            <person name="LaButti K."/>
            <person name="Hainaut M."/>
            <person name="Henrissat B."/>
            <person name="Grigoriev I.V."/>
            <person name="Spatafora J.W."/>
            <person name="Aime M.C."/>
        </authorList>
    </citation>
    <scope>NUCLEOTIDE SEQUENCE [LARGE SCALE GENOMIC DNA]</scope>
    <source>
        <strain evidence="2 3">MCA 4658</strain>
    </source>
</reference>
<dbReference type="AlphaFoldDB" id="A0A316W1S0"/>
<dbReference type="Proteomes" id="UP000245783">
    <property type="component" value="Unassembled WGS sequence"/>
</dbReference>
<evidence type="ECO:0000313" key="2">
    <source>
        <dbReference type="EMBL" id="PWN41615.1"/>
    </source>
</evidence>
<dbReference type="RefSeq" id="XP_025368775.1">
    <property type="nucleotide sequence ID" value="XM_025516704.1"/>
</dbReference>
<feature type="compositionally biased region" description="Polar residues" evidence="1">
    <location>
        <begin position="220"/>
        <end position="229"/>
    </location>
</feature>
<gene>
    <name evidence="2" type="ORF">IE81DRAFT_358708</name>
</gene>
<dbReference type="InParanoid" id="A0A316W1S0"/>
<sequence>MACGKTRNQQMWASANAHRHEKTLHKPSKVYCEASPAPVHNRSEIQPTIITVPEEPKLFKLKCKVKIAEEEVVQAKKKWQYAKAACFLPGISGDYERTFKRREIELGTCLKNAEANLGRLKALVRRRKAFLKRASPTAELGICLEDAEANLGRLKALVRHCKAFLKRISVIARYDFLSEVGQPEDLKQRKSAWESLFYALKGKLMPTAPATRGRKAADGTSAQENGGSMQGTPSIWMDVIGSFYLVLVLDKSG</sequence>
<proteinExistence type="predicted"/>
<keyword evidence="3" id="KW-1185">Reference proteome</keyword>
<name>A0A316W1S0_9BASI</name>
<evidence type="ECO:0000313" key="3">
    <source>
        <dbReference type="Proteomes" id="UP000245783"/>
    </source>
</evidence>
<protein>
    <submittedName>
        <fullName evidence="2">Uncharacterized protein</fullName>
    </submittedName>
</protein>
<feature type="region of interest" description="Disordered" evidence="1">
    <location>
        <begin position="209"/>
        <end position="229"/>
    </location>
</feature>
<evidence type="ECO:0000256" key="1">
    <source>
        <dbReference type="SAM" id="MobiDB-lite"/>
    </source>
</evidence>
<organism evidence="2 3">
    <name type="scientific">Ceraceosorus guamensis</name>
    <dbReference type="NCBI Taxonomy" id="1522189"/>
    <lineage>
        <taxon>Eukaryota</taxon>
        <taxon>Fungi</taxon>
        <taxon>Dikarya</taxon>
        <taxon>Basidiomycota</taxon>
        <taxon>Ustilaginomycotina</taxon>
        <taxon>Exobasidiomycetes</taxon>
        <taxon>Ceraceosorales</taxon>
        <taxon>Ceraceosoraceae</taxon>
        <taxon>Ceraceosorus</taxon>
    </lineage>
</organism>
<dbReference type="EMBL" id="KZ819390">
    <property type="protein sequence ID" value="PWN41615.1"/>
    <property type="molecule type" value="Genomic_DNA"/>
</dbReference>
<accession>A0A316W1S0</accession>